<dbReference type="GO" id="GO:0019897">
    <property type="term" value="C:extrinsic component of plasma membrane"/>
    <property type="evidence" value="ECO:0007669"/>
    <property type="project" value="UniProtKB-UniRule"/>
</dbReference>
<evidence type="ECO:0000256" key="2">
    <source>
        <dbReference type="ARBA" id="ARBA00022516"/>
    </source>
</evidence>
<keyword evidence="6 10" id="KW-0378">Hydrolase</keyword>
<keyword evidence="2 10" id="KW-0444">Lipid biosynthesis</keyword>
<organism evidence="12 13">
    <name type="scientific">Elongatibacter sediminis</name>
    <dbReference type="NCBI Taxonomy" id="3119006"/>
    <lineage>
        <taxon>Bacteria</taxon>
        <taxon>Pseudomonadati</taxon>
        <taxon>Pseudomonadota</taxon>
        <taxon>Gammaproteobacteria</taxon>
        <taxon>Chromatiales</taxon>
        <taxon>Wenzhouxiangellaceae</taxon>
        <taxon>Elongatibacter</taxon>
    </lineage>
</organism>
<accession>A0AAW9RAW4</accession>
<comment type="pathway">
    <text evidence="10">Glycolipid biosynthesis; lipid IV(A) biosynthesis; lipid IV(A) from (3R)-3-hydroxytetradecanoyl-[acyl-carrier-protein] and UDP-N-acetyl-alpha-D-glucosamine: step 4/6.</text>
</comment>
<dbReference type="GO" id="GO:0030145">
    <property type="term" value="F:manganese ion binding"/>
    <property type="evidence" value="ECO:0007669"/>
    <property type="project" value="UniProtKB-UniRule"/>
</dbReference>
<keyword evidence="9 10" id="KW-0464">Manganese</keyword>
<evidence type="ECO:0000256" key="7">
    <source>
        <dbReference type="ARBA" id="ARBA00023098"/>
    </source>
</evidence>
<dbReference type="GO" id="GO:0008758">
    <property type="term" value="F:UDP-2,3-diacylglucosamine hydrolase activity"/>
    <property type="evidence" value="ECO:0007669"/>
    <property type="project" value="UniProtKB-UniRule"/>
</dbReference>
<dbReference type="RefSeq" id="WP_354693993.1">
    <property type="nucleotide sequence ID" value="NZ_JAZHOG010000002.1"/>
</dbReference>
<evidence type="ECO:0000256" key="4">
    <source>
        <dbReference type="ARBA" id="ARBA00022556"/>
    </source>
</evidence>
<dbReference type="SUPFAM" id="SSF56300">
    <property type="entry name" value="Metallo-dependent phosphatases"/>
    <property type="match status" value="1"/>
</dbReference>
<dbReference type="Pfam" id="PF00149">
    <property type="entry name" value="Metallophos"/>
    <property type="match status" value="1"/>
</dbReference>
<dbReference type="Proteomes" id="UP001359886">
    <property type="component" value="Unassembled WGS sequence"/>
</dbReference>
<dbReference type="Gene3D" id="3.60.21.10">
    <property type="match status" value="1"/>
</dbReference>
<comment type="subcellular location">
    <subcellularLocation>
        <location evidence="10">Cell inner membrane</location>
        <topology evidence="10">Peripheral membrane protein</topology>
        <orientation evidence="10">Cytoplasmic side</orientation>
    </subcellularLocation>
</comment>
<dbReference type="InterPro" id="IPR010138">
    <property type="entry name" value="UDP-diacylglucosamine_Hdrlase"/>
</dbReference>
<comment type="caution">
    <text evidence="12">The sequence shown here is derived from an EMBL/GenBank/DDBJ whole genome shotgun (WGS) entry which is preliminary data.</text>
</comment>
<evidence type="ECO:0000313" key="13">
    <source>
        <dbReference type="Proteomes" id="UP001359886"/>
    </source>
</evidence>
<dbReference type="EC" id="3.6.1.54" evidence="10"/>
<feature type="binding site" evidence="10">
    <location>
        <position position="164"/>
    </location>
    <ligand>
        <name>substrate</name>
    </ligand>
</feature>
<feature type="binding site" evidence="10">
    <location>
        <position position="160"/>
    </location>
    <ligand>
        <name>substrate</name>
    </ligand>
</feature>
<keyword evidence="3 10" id="KW-0997">Cell inner membrane</keyword>
<keyword evidence="5 10" id="KW-0479">Metal-binding</keyword>
<feature type="binding site" evidence="10">
    <location>
        <position position="122"/>
    </location>
    <ligand>
        <name>substrate</name>
    </ligand>
</feature>
<name>A0AAW9RAW4_9GAMM</name>
<feature type="binding site" evidence="10">
    <location>
        <position position="114"/>
    </location>
    <ligand>
        <name>Mn(2+)</name>
        <dbReference type="ChEBI" id="CHEBI:29035"/>
        <label>2</label>
    </ligand>
</feature>
<feature type="binding site" evidence="10">
    <location>
        <position position="195"/>
    </location>
    <ligand>
        <name>Mn(2+)</name>
        <dbReference type="ChEBI" id="CHEBI:29035"/>
        <label>2</label>
    </ligand>
</feature>
<comment type="similarity">
    <text evidence="10">Belongs to the LpxH family.</text>
</comment>
<feature type="binding site" evidence="10">
    <location>
        <position position="41"/>
    </location>
    <ligand>
        <name>Mn(2+)</name>
        <dbReference type="ChEBI" id="CHEBI:29035"/>
        <label>1</label>
    </ligand>
</feature>
<dbReference type="NCBIfam" id="TIGR01854">
    <property type="entry name" value="lipid_A_lpxH"/>
    <property type="match status" value="1"/>
</dbReference>
<feature type="binding site" evidence="10">
    <location>
        <position position="41"/>
    </location>
    <ligand>
        <name>Mn(2+)</name>
        <dbReference type="ChEBI" id="CHEBI:29035"/>
        <label>2</label>
    </ligand>
</feature>
<dbReference type="HAMAP" id="MF_00575">
    <property type="entry name" value="LpxH"/>
    <property type="match status" value="1"/>
</dbReference>
<feature type="binding site" evidence="10">
    <location>
        <position position="195"/>
    </location>
    <ligand>
        <name>substrate</name>
    </ligand>
</feature>
<dbReference type="InterPro" id="IPR029052">
    <property type="entry name" value="Metallo-depent_PP-like"/>
</dbReference>
<comment type="function">
    <text evidence="10">Hydrolyzes the pyrophosphate bond of UDP-2,3-diacylglucosamine to yield 2,3-diacylglucosamine 1-phosphate (lipid X) and UMP by catalyzing the attack of water at the alpha-P atom. Involved in the biosynthesis of lipid A, a phosphorylated glycolipid that anchors the lipopolysaccharide to the outer membrane of the cell.</text>
</comment>
<protein>
    <recommendedName>
        <fullName evidence="10">UDP-2,3-diacylglucosamine hydrolase</fullName>
        <ecNumber evidence="10">3.6.1.54</ecNumber>
    </recommendedName>
    <alternativeName>
        <fullName evidence="10">UDP-2,3-diacylglucosamine diphosphatase</fullName>
    </alternativeName>
</protein>
<comment type="cofactor">
    <cofactor evidence="10">
        <name>Mn(2+)</name>
        <dbReference type="ChEBI" id="CHEBI:29035"/>
    </cofactor>
    <text evidence="10">Binds 2 Mn(2+) ions per subunit in a binuclear metal center.</text>
</comment>
<dbReference type="InterPro" id="IPR004843">
    <property type="entry name" value="Calcineurin-like_PHP"/>
</dbReference>
<gene>
    <name evidence="10" type="primary">lpxH</name>
    <name evidence="12" type="ORF">V3330_03435</name>
</gene>
<evidence type="ECO:0000259" key="11">
    <source>
        <dbReference type="Pfam" id="PF00149"/>
    </source>
</evidence>
<comment type="caution">
    <text evidence="10">Lacks conserved residue(s) required for the propagation of feature annotation.</text>
</comment>
<keyword evidence="8 10" id="KW-0472">Membrane</keyword>
<dbReference type="NCBIfam" id="NF003743">
    <property type="entry name" value="PRK05340.1"/>
    <property type="match status" value="1"/>
</dbReference>
<proteinExistence type="inferred from homology"/>
<evidence type="ECO:0000256" key="9">
    <source>
        <dbReference type="ARBA" id="ARBA00023211"/>
    </source>
</evidence>
<feature type="domain" description="Calcineurin-like phosphoesterase" evidence="11">
    <location>
        <begin position="1"/>
        <end position="199"/>
    </location>
</feature>
<reference evidence="12 13" key="1">
    <citation type="submission" date="2024-02" db="EMBL/GenBank/DDBJ databases">
        <title>A novel Wenzhouxiangellaceae bacterium, isolated from coastal sediments.</title>
        <authorList>
            <person name="Du Z.-J."/>
            <person name="Ye Y.-Q."/>
            <person name="Zhang X.-Y."/>
        </authorList>
    </citation>
    <scope>NUCLEOTIDE SEQUENCE [LARGE SCALE GENOMIC DNA]</scope>
    <source>
        <strain evidence="12 13">CH-27</strain>
    </source>
</reference>
<evidence type="ECO:0000256" key="5">
    <source>
        <dbReference type="ARBA" id="ARBA00022723"/>
    </source>
</evidence>
<keyword evidence="4 10" id="KW-0441">Lipid A biosynthesis</keyword>
<dbReference type="InterPro" id="IPR043461">
    <property type="entry name" value="LpxH-like"/>
</dbReference>
<evidence type="ECO:0000313" key="12">
    <source>
        <dbReference type="EMBL" id="MEJ8566671.1"/>
    </source>
</evidence>
<dbReference type="AlphaFoldDB" id="A0AAW9RAW4"/>
<dbReference type="GO" id="GO:0009245">
    <property type="term" value="P:lipid A biosynthetic process"/>
    <property type="evidence" value="ECO:0007669"/>
    <property type="project" value="UniProtKB-UniRule"/>
</dbReference>
<keyword evidence="7 10" id="KW-0443">Lipid metabolism</keyword>
<feature type="binding site" evidence="10">
    <location>
        <position position="8"/>
    </location>
    <ligand>
        <name>Mn(2+)</name>
        <dbReference type="ChEBI" id="CHEBI:29035"/>
        <label>1</label>
    </ligand>
</feature>
<dbReference type="PANTHER" id="PTHR34990">
    <property type="entry name" value="UDP-2,3-DIACYLGLUCOSAMINE HYDROLASE-RELATED"/>
    <property type="match status" value="1"/>
</dbReference>
<dbReference type="PANTHER" id="PTHR34990:SF1">
    <property type="entry name" value="UDP-2,3-DIACYLGLUCOSAMINE HYDROLASE"/>
    <property type="match status" value="1"/>
</dbReference>
<dbReference type="EMBL" id="JAZHOG010000002">
    <property type="protein sequence ID" value="MEJ8566671.1"/>
    <property type="molecule type" value="Genomic_DNA"/>
</dbReference>
<keyword evidence="13" id="KW-1185">Reference proteome</keyword>
<feature type="binding site" evidence="10">
    <location>
        <position position="79"/>
    </location>
    <ligand>
        <name>Mn(2+)</name>
        <dbReference type="ChEBI" id="CHEBI:29035"/>
        <label>2</label>
    </ligand>
</feature>
<dbReference type="CDD" id="cd07398">
    <property type="entry name" value="MPP_YbbF-LpxH"/>
    <property type="match status" value="1"/>
</dbReference>
<feature type="binding site" evidence="10">
    <location>
        <position position="10"/>
    </location>
    <ligand>
        <name>Mn(2+)</name>
        <dbReference type="ChEBI" id="CHEBI:29035"/>
        <label>1</label>
    </ligand>
</feature>
<keyword evidence="1 10" id="KW-1003">Cell membrane</keyword>
<evidence type="ECO:0000256" key="1">
    <source>
        <dbReference type="ARBA" id="ARBA00022475"/>
    </source>
</evidence>
<evidence type="ECO:0000256" key="3">
    <source>
        <dbReference type="ARBA" id="ARBA00022519"/>
    </source>
</evidence>
<evidence type="ECO:0000256" key="8">
    <source>
        <dbReference type="ARBA" id="ARBA00023136"/>
    </source>
</evidence>
<comment type="catalytic activity">
    <reaction evidence="10">
        <text>UDP-2-N,3-O-bis[(3R)-3-hydroxytetradecanoyl]-alpha-D-glucosamine + H2O = 2-N,3-O-bis[(3R)-3-hydroxytetradecanoyl]-alpha-D-glucosaminyl 1-phosphate + UMP + 2 H(+)</text>
        <dbReference type="Rhea" id="RHEA:25213"/>
        <dbReference type="ChEBI" id="CHEBI:15377"/>
        <dbReference type="ChEBI" id="CHEBI:15378"/>
        <dbReference type="ChEBI" id="CHEBI:57865"/>
        <dbReference type="ChEBI" id="CHEBI:57957"/>
        <dbReference type="ChEBI" id="CHEBI:78847"/>
        <dbReference type="EC" id="3.6.1.54"/>
    </reaction>
</comment>
<evidence type="ECO:0000256" key="10">
    <source>
        <dbReference type="HAMAP-Rule" id="MF_00575"/>
    </source>
</evidence>
<feature type="binding site" evidence="10">
    <location>
        <position position="197"/>
    </location>
    <ligand>
        <name>Mn(2+)</name>
        <dbReference type="ChEBI" id="CHEBI:29035"/>
        <label>1</label>
    </ligand>
</feature>
<dbReference type="GO" id="GO:0005737">
    <property type="term" value="C:cytoplasm"/>
    <property type="evidence" value="ECO:0007669"/>
    <property type="project" value="InterPro"/>
</dbReference>
<feature type="binding site" evidence="10">
    <location>
        <begin position="79"/>
        <end position="80"/>
    </location>
    <ligand>
        <name>substrate</name>
    </ligand>
</feature>
<sequence length="241" mass="27288">MTTLFISDLHLEDSRPEATGWLRQLLHGPARDAEALYILGDLFEFWIGDDVLSDTARDVARELSALNEAGVKCHFQHGNRDFLIGSDYSRQADLNLLPEHQVIDLYGRPTLLLHGDTLCTDDTEYQAFRRQVRDPAFQALFLDKPPEERLAVARQARDASRQHTGETAMGIMDTNEQAVIDAFRTHGVRHMIHGHTHRPATHRHRIDESSEGERIVLADWYEAGSYLEVGPKGSRSVTLKP</sequence>
<evidence type="ECO:0000256" key="6">
    <source>
        <dbReference type="ARBA" id="ARBA00022801"/>
    </source>
</evidence>